<reference evidence="2" key="1">
    <citation type="journal article" date="2020" name="Nat. Genet.">
        <title>Genomic diversifications of five Gossypium allopolyploid species and their impact on cotton improvement.</title>
        <authorList>
            <person name="Chen Z.J."/>
            <person name="Sreedasyam A."/>
            <person name="Ando A."/>
            <person name="Song Q."/>
            <person name="De Santiago L.M."/>
            <person name="Hulse-Kemp A.M."/>
            <person name="Ding M."/>
            <person name="Ye W."/>
            <person name="Kirkbride R.C."/>
            <person name="Jenkins J."/>
            <person name="Plott C."/>
            <person name="Lovell J."/>
            <person name="Lin Y.M."/>
            <person name="Vaughn R."/>
            <person name="Liu B."/>
            <person name="Simpson S."/>
            <person name="Scheffler B.E."/>
            <person name="Wen L."/>
            <person name="Saski C.A."/>
            <person name="Grover C.E."/>
            <person name="Hu G."/>
            <person name="Conover J.L."/>
            <person name="Carlson J.W."/>
            <person name="Shu S."/>
            <person name="Boston L.B."/>
            <person name="Williams M."/>
            <person name="Peterson D.G."/>
            <person name="McGee K."/>
            <person name="Jones D.C."/>
            <person name="Wendel J.F."/>
            <person name="Stelly D.M."/>
            <person name="Grimwood J."/>
            <person name="Schmutz J."/>
        </authorList>
    </citation>
    <scope>NUCLEOTIDE SEQUENCE [LARGE SCALE GENOMIC DNA]</scope>
    <source>
        <strain evidence="2">cv. TM-1</strain>
    </source>
</reference>
<dbReference type="RefSeq" id="XP_040955924.1">
    <property type="nucleotide sequence ID" value="XM_041099990.1"/>
</dbReference>
<accession>A0ABM3AM48</accession>
<keyword evidence="2" id="KW-1185">Reference proteome</keyword>
<dbReference type="InterPro" id="IPR056924">
    <property type="entry name" value="SH3_Tf2-1"/>
</dbReference>
<dbReference type="SUPFAM" id="SSF53098">
    <property type="entry name" value="Ribonuclease H-like"/>
    <property type="match status" value="1"/>
</dbReference>
<proteinExistence type="predicted"/>
<feature type="domain" description="Tf2-1-like SH3-like" evidence="1">
    <location>
        <begin position="118"/>
        <end position="178"/>
    </location>
</feature>
<evidence type="ECO:0000313" key="2">
    <source>
        <dbReference type="Proteomes" id="UP000818029"/>
    </source>
</evidence>
<evidence type="ECO:0000313" key="3">
    <source>
        <dbReference type="RefSeq" id="XP_040955924.1"/>
    </source>
</evidence>
<evidence type="ECO:0000259" key="1">
    <source>
        <dbReference type="Pfam" id="PF24626"/>
    </source>
</evidence>
<dbReference type="Proteomes" id="UP000818029">
    <property type="component" value="Chromosome D08"/>
</dbReference>
<dbReference type="Gene3D" id="3.30.420.10">
    <property type="entry name" value="Ribonuclease H-like superfamily/Ribonuclease H"/>
    <property type="match status" value="1"/>
</dbReference>
<organism evidence="2 3">
    <name type="scientific">Gossypium hirsutum</name>
    <name type="common">Upland cotton</name>
    <name type="synonym">Gossypium mexicanum</name>
    <dbReference type="NCBI Taxonomy" id="3635"/>
    <lineage>
        <taxon>Eukaryota</taxon>
        <taxon>Viridiplantae</taxon>
        <taxon>Streptophyta</taxon>
        <taxon>Embryophyta</taxon>
        <taxon>Tracheophyta</taxon>
        <taxon>Spermatophyta</taxon>
        <taxon>Magnoliopsida</taxon>
        <taxon>eudicotyledons</taxon>
        <taxon>Gunneridae</taxon>
        <taxon>Pentapetalae</taxon>
        <taxon>rosids</taxon>
        <taxon>malvids</taxon>
        <taxon>Malvales</taxon>
        <taxon>Malvaceae</taxon>
        <taxon>Malvoideae</taxon>
        <taxon>Gossypium</taxon>
    </lineage>
</organism>
<protein>
    <recommendedName>
        <fullName evidence="1">Tf2-1-like SH3-like domain-containing protein</fullName>
    </recommendedName>
</protein>
<dbReference type="PANTHER" id="PTHR35046:SF9">
    <property type="entry name" value="RNA-DIRECTED DNA POLYMERASE"/>
    <property type="match status" value="1"/>
</dbReference>
<dbReference type="GeneID" id="121220312"/>
<sequence>MANFIPCNKTDDATNVANLFFKEVVRLHGIPHTIVSDRDTKFLSHFWRTLWVYGFNPITPLDLVPMPANELVHVDGKRKADFVKQLHKKVKDNIERRTEQYVRIANKGRKQVVFEPNDWVWIHMRKERFPEQRKSKLQSRGDSPFQVLERINDNVYKIYLPSEYGVSASFNVADLSPFDIGDDSRTNRFEEGEDDASLPKKLGAESLELPLGPITQARAKKFQDTIANYIA</sequence>
<dbReference type="Pfam" id="PF24626">
    <property type="entry name" value="SH3_Tf2-1"/>
    <property type="match status" value="1"/>
</dbReference>
<dbReference type="InterPro" id="IPR036397">
    <property type="entry name" value="RNaseH_sf"/>
</dbReference>
<dbReference type="InterPro" id="IPR012337">
    <property type="entry name" value="RNaseH-like_sf"/>
</dbReference>
<dbReference type="PANTHER" id="PTHR35046">
    <property type="entry name" value="ZINC KNUCKLE (CCHC-TYPE) FAMILY PROTEIN"/>
    <property type="match status" value="1"/>
</dbReference>
<name>A0ABM3AM48_GOSHI</name>
<gene>
    <name evidence="3" type="primary">LOC121220312</name>
</gene>
<reference evidence="3" key="2">
    <citation type="submission" date="2025-08" db="UniProtKB">
        <authorList>
            <consortium name="RefSeq"/>
        </authorList>
    </citation>
    <scope>IDENTIFICATION</scope>
</reference>